<proteinExistence type="predicted"/>
<accession>A0ABN1L2V0</accession>
<protein>
    <submittedName>
        <fullName evidence="1">Uncharacterized protein</fullName>
    </submittedName>
</protein>
<comment type="caution">
    <text evidence="1">The sequence shown here is derived from an EMBL/GenBank/DDBJ whole genome shotgun (WGS) entry which is preliminary data.</text>
</comment>
<dbReference type="RefSeq" id="WP_343814228.1">
    <property type="nucleotide sequence ID" value="NZ_BAAAFA010000001.1"/>
</dbReference>
<sequence length="71" mass="8159">MKKVNALTRHFIYENIKINETICSYPLRTVAPKIYNSTNDTRNSAIISKTKNNAEQKFLDKTNNLTDPSQV</sequence>
<organism evidence="1 2">
    <name type="scientific">Colwellia asteriadis</name>
    <dbReference type="NCBI Taxonomy" id="517723"/>
    <lineage>
        <taxon>Bacteria</taxon>
        <taxon>Pseudomonadati</taxon>
        <taxon>Pseudomonadota</taxon>
        <taxon>Gammaproteobacteria</taxon>
        <taxon>Alteromonadales</taxon>
        <taxon>Colwelliaceae</taxon>
        <taxon>Colwellia</taxon>
    </lineage>
</organism>
<gene>
    <name evidence="1" type="ORF">GCM10009111_03310</name>
</gene>
<dbReference type="EMBL" id="BAAAFA010000001">
    <property type="protein sequence ID" value="GAA0811180.1"/>
    <property type="molecule type" value="Genomic_DNA"/>
</dbReference>
<name>A0ABN1L2V0_9GAMM</name>
<evidence type="ECO:0000313" key="1">
    <source>
        <dbReference type="EMBL" id="GAA0811180.1"/>
    </source>
</evidence>
<dbReference type="Proteomes" id="UP001500021">
    <property type="component" value="Unassembled WGS sequence"/>
</dbReference>
<reference evidence="1 2" key="1">
    <citation type="journal article" date="2019" name="Int. J. Syst. Evol. Microbiol.">
        <title>The Global Catalogue of Microorganisms (GCM) 10K type strain sequencing project: providing services to taxonomists for standard genome sequencing and annotation.</title>
        <authorList>
            <consortium name="The Broad Institute Genomics Platform"/>
            <consortium name="The Broad Institute Genome Sequencing Center for Infectious Disease"/>
            <person name="Wu L."/>
            <person name="Ma J."/>
        </authorList>
    </citation>
    <scope>NUCLEOTIDE SEQUENCE [LARGE SCALE GENOMIC DNA]</scope>
    <source>
        <strain evidence="1 2">JCM 15608</strain>
    </source>
</reference>
<evidence type="ECO:0000313" key="2">
    <source>
        <dbReference type="Proteomes" id="UP001500021"/>
    </source>
</evidence>
<keyword evidence="2" id="KW-1185">Reference proteome</keyword>